<dbReference type="InterPro" id="IPR044855">
    <property type="entry name" value="CoA-Trfase_III_dom3_sf"/>
</dbReference>
<evidence type="ECO:0000256" key="1">
    <source>
        <dbReference type="ARBA" id="ARBA00022679"/>
    </source>
</evidence>
<dbReference type="Proteomes" id="UP001236369">
    <property type="component" value="Unassembled WGS sequence"/>
</dbReference>
<evidence type="ECO:0000313" key="2">
    <source>
        <dbReference type="EMBL" id="MDQ0441969.1"/>
    </source>
</evidence>
<name>A0ABU0HI11_9HYPH</name>
<dbReference type="InterPro" id="IPR023606">
    <property type="entry name" value="CoA-Trfase_III_dom_1_sf"/>
</dbReference>
<dbReference type="Pfam" id="PF02515">
    <property type="entry name" value="CoA_transf_3"/>
    <property type="match status" value="1"/>
</dbReference>
<dbReference type="RefSeq" id="WP_238249746.1">
    <property type="nucleotide sequence ID" value="NZ_BPQX01000033.1"/>
</dbReference>
<protein>
    <submittedName>
        <fullName evidence="2">Crotonobetainyl-CoA:carnitine CoA-transferase CaiB-like acyl-CoA transferase</fullName>
    </submittedName>
</protein>
<gene>
    <name evidence="2" type="ORF">QO016_001452</name>
</gene>
<keyword evidence="3" id="KW-1185">Reference proteome</keyword>
<accession>A0ABU0HI11</accession>
<dbReference type="PANTHER" id="PTHR48207:SF3">
    <property type="entry name" value="SUCCINATE--HYDROXYMETHYLGLUTARATE COA-TRANSFERASE"/>
    <property type="match status" value="1"/>
</dbReference>
<dbReference type="Gene3D" id="3.40.50.10540">
    <property type="entry name" value="Crotonobetainyl-coa:carnitine coa-transferase, domain 1"/>
    <property type="match status" value="1"/>
</dbReference>
<comment type="caution">
    <text evidence="2">The sequence shown here is derived from an EMBL/GenBank/DDBJ whole genome shotgun (WGS) entry which is preliminary data.</text>
</comment>
<dbReference type="PANTHER" id="PTHR48207">
    <property type="entry name" value="SUCCINATE--HYDROXYMETHYLGLUTARATE COA-TRANSFERASE"/>
    <property type="match status" value="1"/>
</dbReference>
<sequence>MPPDGQGRTRSLPLKGLTVLALEQAVAAPYCTSRLADAGARVIKIERPEGDFARGYDAAVNGLASYFVWLNRGKESLVADIKDRGDAALLHRILETTDVFVQNLAPGAAARAGFGSAELRRRHPRLITVDITGYGTGHSYADMKAYDLLVQAESGLAGITGHPAGPGRVGVSVCDVACGMDAHAAVLEALIARGITGEGAALEVSLFSGAADWMNVPLLYYEGTGRTPERLGLAHPSISPYGAYRTADESLVLISIQNEREWASFCDRVLGEPDLARAEGYGSNNARVANRAAVDGRIGQVIGLLTRDEAAARLKAAGTAYGFVNTLADLATHPALVRTEVETPAGTARIVAPPVLVDGEVRPLGPVPAVGEHSARIREEFGAAIV</sequence>
<organism evidence="2 3">
    <name type="scientific">Methylobacterium persicinum</name>
    <dbReference type="NCBI Taxonomy" id="374426"/>
    <lineage>
        <taxon>Bacteria</taxon>
        <taxon>Pseudomonadati</taxon>
        <taxon>Pseudomonadota</taxon>
        <taxon>Alphaproteobacteria</taxon>
        <taxon>Hyphomicrobiales</taxon>
        <taxon>Methylobacteriaceae</taxon>
        <taxon>Methylobacterium</taxon>
    </lineage>
</organism>
<dbReference type="SUPFAM" id="SSF89796">
    <property type="entry name" value="CoA-transferase family III (CaiB/BaiF)"/>
    <property type="match status" value="1"/>
</dbReference>
<dbReference type="Gene3D" id="3.30.1540.10">
    <property type="entry name" value="formyl-coa transferase, domain 3"/>
    <property type="match status" value="1"/>
</dbReference>
<reference evidence="2 3" key="1">
    <citation type="submission" date="2023-07" db="EMBL/GenBank/DDBJ databases">
        <title>Genomic Encyclopedia of Type Strains, Phase IV (KMG-IV): sequencing the most valuable type-strain genomes for metagenomic binning, comparative biology and taxonomic classification.</title>
        <authorList>
            <person name="Goeker M."/>
        </authorList>
    </citation>
    <scope>NUCLEOTIDE SEQUENCE [LARGE SCALE GENOMIC DNA]</scope>
    <source>
        <strain evidence="2 3">DSM 19562</strain>
    </source>
</reference>
<dbReference type="InterPro" id="IPR003673">
    <property type="entry name" value="CoA-Trfase_fam_III"/>
</dbReference>
<evidence type="ECO:0000313" key="3">
    <source>
        <dbReference type="Proteomes" id="UP001236369"/>
    </source>
</evidence>
<dbReference type="InterPro" id="IPR050483">
    <property type="entry name" value="CoA-transferase_III_domain"/>
</dbReference>
<dbReference type="EMBL" id="JAUSVV010000002">
    <property type="protein sequence ID" value="MDQ0441969.1"/>
    <property type="molecule type" value="Genomic_DNA"/>
</dbReference>
<proteinExistence type="predicted"/>
<keyword evidence="1" id="KW-0808">Transferase</keyword>